<reference evidence="1 2" key="1">
    <citation type="submission" date="2019-03" db="EMBL/GenBank/DDBJ databases">
        <title>This is whole genome sequence of Paenibacillus sp MS74 strain.</title>
        <authorList>
            <person name="Trinh H.N."/>
        </authorList>
    </citation>
    <scope>NUCLEOTIDE SEQUENCE [LARGE SCALE GENOMIC DNA]</scope>
    <source>
        <strain evidence="1 2">MS74</strain>
    </source>
</reference>
<sequence length="68" mass="7859">MNLMEPMEAETLKRLTEQWNGRTLYPELEGCFAQYAKDLHTMMDGVLKASRSFPLDLEPAPIFTPEVR</sequence>
<gene>
    <name evidence="1" type="ORF">E1757_29445</name>
</gene>
<name>A0A4R5KBR2_9BACL</name>
<organism evidence="1 2">
    <name type="scientific">Paenibacillus piri</name>
    <dbReference type="NCBI Taxonomy" id="2547395"/>
    <lineage>
        <taxon>Bacteria</taxon>
        <taxon>Bacillati</taxon>
        <taxon>Bacillota</taxon>
        <taxon>Bacilli</taxon>
        <taxon>Bacillales</taxon>
        <taxon>Paenibacillaceae</taxon>
        <taxon>Paenibacillus</taxon>
    </lineage>
</organism>
<dbReference type="EMBL" id="SMRT01000020">
    <property type="protein sequence ID" value="TDF92516.1"/>
    <property type="molecule type" value="Genomic_DNA"/>
</dbReference>
<comment type="caution">
    <text evidence="1">The sequence shown here is derived from an EMBL/GenBank/DDBJ whole genome shotgun (WGS) entry which is preliminary data.</text>
</comment>
<evidence type="ECO:0000313" key="2">
    <source>
        <dbReference type="Proteomes" id="UP000295636"/>
    </source>
</evidence>
<dbReference type="RefSeq" id="WP_133235007.1">
    <property type="nucleotide sequence ID" value="NZ_SMRT01000020.1"/>
</dbReference>
<protein>
    <submittedName>
        <fullName evidence="1">Uncharacterized protein</fullName>
    </submittedName>
</protein>
<dbReference type="Proteomes" id="UP000295636">
    <property type="component" value="Unassembled WGS sequence"/>
</dbReference>
<proteinExistence type="predicted"/>
<keyword evidence="2" id="KW-1185">Reference proteome</keyword>
<dbReference type="AlphaFoldDB" id="A0A4R5KBR2"/>
<evidence type="ECO:0000313" key="1">
    <source>
        <dbReference type="EMBL" id="TDF92516.1"/>
    </source>
</evidence>
<accession>A0A4R5KBR2</accession>
<dbReference type="OrthoDB" id="2936138at2"/>